<evidence type="ECO:0000256" key="5">
    <source>
        <dbReference type="ARBA" id="ARBA00023136"/>
    </source>
</evidence>
<keyword evidence="5 6" id="KW-0472">Membrane</keyword>
<feature type="region of interest" description="Disordered" evidence="8">
    <location>
        <begin position="251"/>
        <end position="275"/>
    </location>
</feature>
<dbReference type="GO" id="GO:0016020">
    <property type="term" value="C:membrane"/>
    <property type="evidence" value="ECO:0007669"/>
    <property type="project" value="UniProtKB-SubCell"/>
</dbReference>
<keyword evidence="4 6" id="KW-1133">Transmembrane helix</keyword>
<dbReference type="OrthoDB" id="442680at2759"/>
<dbReference type="Proteomes" id="UP000007799">
    <property type="component" value="Unassembled WGS sequence"/>
</dbReference>
<dbReference type="RefSeq" id="XP_004998916.1">
    <property type="nucleotide sequence ID" value="XM_004998859.1"/>
</dbReference>
<keyword evidence="10" id="KW-1185">Reference proteome</keyword>
<evidence type="ECO:0000313" key="10">
    <source>
        <dbReference type="Proteomes" id="UP000007799"/>
    </source>
</evidence>
<name>F2TWA0_SALR5</name>
<feature type="transmembrane region" description="Helical" evidence="6">
    <location>
        <begin position="98"/>
        <end position="116"/>
    </location>
</feature>
<dbReference type="PROSITE" id="PS01214">
    <property type="entry name" value="UPF0016"/>
    <property type="match status" value="1"/>
</dbReference>
<feature type="transmembrane region" description="Helical" evidence="6">
    <location>
        <begin position="154"/>
        <end position="173"/>
    </location>
</feature>
<feature type="transmembrane region" description="Helical" evidence="6">
    <location>
        <begin position="30"/>
        <end position="47"/>
    </location>
</feature>
<dbReference type="InterPro" id="IPR001727">
    <property type="entry name" value="GDT1-like"/>
</dbReference>
<feature type="coiled-coil region" evidence="7">
    <location>
        <begin position="124"/>
        <end position="151"/>
    </location>
</feature>
<dbReference type="FunCoup" id="F2TWA0">
    <property type="interactions" value="1645"/>
</dbReference>
<dbReference type="AlphaFoldDB" id="F2TWA0"/>
<dbReference type="Pfam" id="PF01169">
    <property type="entry name" value="GDT1"/>
    <property type="match status" value="2"/>
</dbReference>
<reference evidence="9" key="1">
    <citation type="submission" date="2009-08" db="EMBL/GenBank/DDBJ databases">
        <title>Annotation of Salpingoeca rosetta.</title>
        <authorList>
            <consortium name="The Broad Institute Genome Sequencing Platform"/>
            <person name="Russ C."/>
            <person name="Cuomo C."/>
            <person name="Burger G."/>
            <person name="Gray M.W."/>
            <person name="Holland P.W.H."/>
            <person name="King N."/>
            <person name="Lang F.B.F."/>
            <person name="Roger A.J."/>
            <person name="Ruiz-Trillo I."/>
            <person name="Young S.K."/>
            <person name="Zeng Q."/>
            <person name="Gargeya S."/>
            <person name="Alvarado L."/>
            <person name="Berlin A."/>
            <person name="Chapman S.B."/>
            <person name="Chen Z."/>
            <person name="Freedman E."/>
            <person name="Gellesch M."/>
            <person name="Goldberg J."/>
            <person name="Griggs A."/>
            <person name="Gujja S."/>
            <person name="Heilman E."/>
            <person name="Heiman D."/>
            <person name="Howarth C."/>
            <person name="Mehta T."/>
            <person name="Neiman D."/>
            <person name="Pearson M."/>
            <person name="Roberts A."/>
            <person name="Saif S."/>
            <person name="Shea T."/>
            <person name="Shenoy N."/>
            <person name="Sisk P."/>
            <person name="Stolte C."/>
            <person name="Sykes S."/>
            <person name="White J."/>
            <person name="Yandava C."/>
            <person name="Haas B."/>
            <person name="Nusbaum C."/>
            <person name="Birren B."/>
        </authorList>
    </citation>
    <scope>NUCLEOTIDE SEQUENCE [LARGE SCALE GENOMIC DNA]</scope>
    <source>
        <strain evidence="9">ATCC 50818</strain>
    </source>
</reference>
<dbReference type="GO" id="GO:0005794">
    <property type="term" value="C:Golgi apparatus"/>
    <property type="evidence" value="ECO:0007669"/>
    <property type="project" value="TreeGrafter"/>
</dbReference>
<evidence type="ECO:0000256" key="6">
    <source>
        <dbReference type="RuleBase" id="RU365102"/>
    </source>
</evidence>
<comment type="similarity">
    <text evidence="2 6">Belongs to the GDT1 family.</text>
</comment>
<organism evidence="10">
    <name type="scientific">Salpingoeca rosetta (strain ATCC 50818 / BSB-021)</name>
    <dbReference type="NCBI Taxonomy" id="946362"/>
    <lineage>
        <taxon>Eukaryota</taxon>
        <taxon>Choanoflagellata</taxon>
        <taxon>Craspedida</taxon>
        <taxon>Salpingoecidae</taxon>
        <taxon>Salpingoeca</taxon>
    </lineage>
</organism>
<dbReference type="GO" id="GO:0032472">
    <property type="term" value="P:Golgi calcium ion transport"/>
    <property type="evidence" value="ECO:0007669"/>
    <property type="project" value="TreeGrafter"/>
</dbReference>
<dbReference type="GO" id="GO:0015085">
    <property type="term" value="F:calcium ion transmembrane transporter activity"/>
    <property type="evidence" value="ECO:0007669"/>
    <property type="project" value="TreeGrafter"/>
</dbReference>
<dbReference type="GO" id="GO:0032468">
    <property type="term" value="P:Golgi calcium ion homeostasis"/>
    <property type="evidence" value="ECO:0007669"/>
    <property type="project" value="TreeGrafter"/>
</dbReference>
<feature type="compositionally biased region" description="Low complexity" evidence="8">
    <location>
        <begin position="255"/>
        <end position="269"/>
    </location>
</feature>
<dbReference type="KEGG" id="sre:PTSG_00368"/>
<dbReference type="SUPFAM" id="SSF103473">
    <property type="entry name" value="MFS general substrate transporter"/>
    <property type="match status" value="1"/>
</dbReference>
<evidence type="ECO:0000256" key="3">
    <source>
        <dbReference type="ARBA" id="ARBA00022692"/>
    </source>
</evidence>
<proteinExistence type="inferred from homology"/>
<dbReference type="GO" id="GO:0005384">
    <property type="term" value="F:manganese ion transmembrane transporter activity"/>
    <property type="evidence" value="ECO:0007669"/>
    <property type="project" value="TreeGrafter"/>
</dbReference>
<dbReference type="PANTHER" id="PTHR12608:SF1">
    <property type="entry name" value="TRANSMEMBRANE PROTEIN 165"/>
    <property type="match status" value="1"/>
</dbReference>
<evidence type="ECO:0000256" key="2">
    <source>
        <dbReference type="ARBA" id="ARBA00009190"/>
    </source>
</evidence>
<keyword evidence="7" id="KW-0175">Coiled coil</keyword>
<evidence type="ECO:0000256" key="8">
    <source>
        <dbReference type="SAM" id="MobiDB-lite"/>
    </source>
</evidence>
<dbReference type="PANTHER" id="PTHR12608">
    <property type="entry name" value="TRANSMEMBRANE PROTEIN HTP-1 RELATED"/>
    <property type="match status" value="1"/>
</dbReference>
<keyword evidence="3 6" id="KW-0812">Transmembrane</keyword>
<accession>F2TWA0</accession>
<sequence length="275" mass="29530">MDLDVGGGNGGFVPAGEAQAAAHWDPHSKAAARFTHAFVGGLSMMIVSEIGDKTFFIAAIMAMRHPRFIVLAGAAVALIIMTVLSAYIGSLATIIPRHYTNMIATLLFVFFGLRLLKEGYSMAPDEAAEELEEVTQELKEKEDKLSASEQQPKPWSKIVSPVFVQAFVLTFLAEWGDRSQIATIILGARENTLGVALGASLGHVLCTFIAVVGGRLLAQRISVRTVTLIGGVVFLLFALTSFIMDSAGSDDDDSGLGSFFKQQQQEDQQPPIVVN</sequence>
<dbReference type="EMBL" id="GL832955">
    <property type="protein sequence ID" value="EGD72346.1"/>
    <property type="molecule type" value="Genomic_DNA"/>
</dbReference>
<dbReference type="InParanoid" id="F2TWA0"/>
<comment type="subcellular location">
    <subcellularLocation>
        <location evidence="1 6">Membrane</location>
        <topology evidence="1 6">Multi-pass membrane protein</topology>
    </subcellularLocation>
</comment>
<gene>
    <name evidence="9" type="ORF">PTSG_00368</name>
</gene>
<protein>
    <recommendedName>
        <fullName evidence="6">GDT1 family protein</fullName>
    </recommendedName>
</protein>
<dbReference type="InterPro" id="IPR049555">
    <property type="entry name" value="GDT1-like_CS"/>
</dbReference>
<dbReference type="eggNOG" id="KOG2881">
    <property type="taxonomic scope" value="Eukaryota"/>
</dbReference>
<dbReference type="InterPro" id="IPR036259">
    <property type="entry name" value="MFS_trans_sf"/>
</dbReference>
<evidence type="ECO:0000313" key="9">
    <source>
        <dbReference type="EMBL" id="EGD72346.1"/>
    </source>
</evidence>
<evidence type="ECO:0000256" key="1">
    <source>
        <dbReference type="ARBA" id="ARBA00004141"/>
    </source>
</evidence>
<dbReference type="GeneID" id="16067874"/>
<evidence type="ECO:0000256" key="7">
    <source>
        <dbReference type="SAM" id="Coils"/>
    </source>
</evidence>
<evidence type="ECO:0000256" key="4">
    <source>
        <dbReference type="ARBA" id="ARBA00022989"/>
    </source>
</evidence>
<dbReference type="STRING" id="946362.F2TWA0"/>
<dbReference type="OMA" id="ILGHAIC"/>
<feature type="transmembrane region" description="Helical" evidence="6">
    <location>
        <begin position="225"/>
        <end position="244"/>
    </location>
</feature>
<feature type="transmembrane region" description="Helical" evidence="6">
    <location>
        <begin position="193"/>
        <end position="213"/>
    </location>
</feature>
<feature type="transmembrane region" description="Helical" evidence="6">
    <location>
        <begin position="68"/>
        <end position="92"/>
    </location>
</feature>